<accession>A0AC34RNG8</accession>
<dbReference type="Proteomes" id="UP000887576">
    <property type="component" value="Unplaced"/>
</dbReference>
<dbReference type="WBParaSite" id="JU765_v2.g867.t1">
    <property type="protein sequence ID" value="JU765_v2.g867.t1"/>
    <property type="gene ID" value="JU765_v2.g867"/>
</dbReference>
<evidence type="ECO:0000313" key="1">
    <source>
        <dbReference type="Proteomes" id="UP000887576"/>
    </source>
</evidence>
<organism evidence="1 2">
    <name type="scientific">Panagrolaimus sp. JU765</name>
    <dbReference type="NCBI Taxonomy" id="591449"/>
    <lineage>
        <taxon>Eukaryota</taxon>
        <taxon>Metazoa</taxon>
        <taxon>Ecdysozoa</taxon>
        <taxon>Nematoda</taxon>
        <taxon>Chromadorea</taxon>
        <taxon>Rhabditida</taxon>
        <taxon>Tylenchina</taxon>
        <taxon>Panagrolaimomorpha</taxon>
        <taxon>Panagrolaimoidea</taxon>
        <taxon>Panagrolaimidae</taxon>
        <taxon>Panagrolaimus</taxon>
    </lineage>
</organism>
<protein>
    <submittedName>
        <fullName evidence="2">Nucleosome assembly protein 1-like 4</fullName>
    </submittedName>
</protein>
<proteinExistence type="predicted"/>
<evidence type="ECO:0000313" key="2">
    <source>
        <dbReference type="WBParaSite" id="JU765_v2.g867.t1"/>
    </source>
</evidence>
<name>A0AC34RNG8_9BILA</name>
<reference evidence="2" key="1">
    <citation type="submission" date="2022-11" db="UniProtKB">
        <authorList>
            <consortium name="WormBaseParasite"/>
        </authorList>
    </citation>
    <scope>IDENTIFICATION</scope>
</reference>
<sequence length="312" mass="36076">MANLPKLADMLGGDFREEPMYAENVTHLSKQQSLFVRAAKQIEKETTDVEMEFFKEVHALEVKYQDKFNVLHQKRNAFITGSTTVAEDEVKDVPLIYGLNEEALKQVVDNLEDKPDTKGIPQFWLKVFQNCPTTMDMIEEHDVPILEHLQNVESIMLSEPLGFRLRFTFTPNEYFEPNVIDKTYYYKIAPEEEAPYFFDGPIIEKCDVTTIEWKDDKNPTVKLVKRKQKKGKTGAGRFVTKHVQQASFFNFFRGDMSPDAAETDYEVATLIREQIIPHATVYFTGEAHDFDDFDEDDYGDFEDGDDESEGEN</sequence>